<evidence type="ECO:0000256" key="10">
    <source>
        <dbReference type="ARBA" id="ARBA00022777"/>
    </source>
</evidence>
<proteinExistence type="predicted"/>
<dbReference type="SUPFAM" id="SSF52172">
    <property type="entry name" value="CheY-like"/>
    <property type="match status" value="1"/>
</dbReference>
<evidence type="ECO:0000259" key="20">
    <source>
        <dbReference type="PROSITE" id="PS50109"/>
    </source>
</evidence>
<dbReference type="InterPro" id="IPR036097">
    <property type="entry name" value="HisK_dim/P_sf"/>
</dbReference>
<feature type="modified residue" description="Phosphohistidine" evidence="17">
    <location>
        <position position="1052"/>
    </location>
</feature>
<dbReference type="InterPro" id="IPR035965">
    <property type="entry name" value="PAS-like_dom_sf"/>
</dbReference>
<dbReference type="SMART" id="SM00387">
    <property type="entry name" value="HATPase_c"/>
    <property type="match status" value="1"/>
</dbReference>
<dbReference type="GO" id="GO:0005524">
    <property type="term" value="F:ATP binding"/>
    <property type="evidence" value="ECO:0007669"/>
    <property type="project" value="UniProtKB-KW"/>
</dbReference>
<comment type="caution">
    <text evidence="25">The sequence shown here is derived from an EMBL/GenBank/DDBJ whole genome shotgun (WGS) entry which is preliminary data.</text>
</comment>
<dbReference type="EC" id="2.7.13.3" evidence="3"/>
<feature type="coiled-coil region" evidence="19">
    <location>
        <begin position="10"/>
        <end position="44"/>
    </location>
</feature>
<dbReference type="InterPro" id="IPR000700">
    <property type="entry name" value="PAS-assoc_C"/>
</dbReference>
<evidence type="ECO:0000259" key="22">
    <source>
        <dbReference type="PROSITE" id="PS50112"/>
    </source>
</evidence>
<comment type="subcellular location">
    <subcellularLocation>
        <location evidence="2">Cell inner membrane</location>
        <topology evidence="2">Multi-pass membrane protein</topology>
    </subcellularLocation>
</comment>
<dbReference type="EMBL" id="QGDO01000005">
    <property type="protein sequence ID" value="PWJ39953.1"/>
    <property type="molecule type" value="Genomic_DNA"/>
</dbReference>
<protein>
    <recommendedName>
        <fullName evidence="16">Sensory/regulatory protein RpfC</fullName>
        <ecNumber evidence="3">2.7.13.3</ecNumber>
    </recommendedName>
</protein>
<dbReference type="Gene3D" id="3.40.50.2300">
    <property type="match status" value="1"/>
</dbReference>
<dbReference type="PROSITE" id="PS50112">
    <property type="entry name" value="PAS"/>
    <property type="match status" value="1"/>
</dbReference>
<evidence type="ECO:0000313" key="26">
    <source>
        <dbReference type="Proteomes" id="UP000245535"/>
    </source>
</evidence>
<evidence type="ECO:0000259" key="23">
    <source>
        <dbReference type="PROSITE" id="PS50113"/>
    </source>
</evidence>
<dbReference type="CDD" id="cd16922">
    <property type="entry name" value="HATPase_EvgS-ArcB-TorS-like"/>
    <property type="match status" value="1"/>
</dbReference>
<dbReference type="InterPro" id="IPR008207">
    <property type="entry name" value="Sig_transdc_His_kin_Hpt_dom"/>
</dbReference>
<keyword evidence="7" id="KW-0808">Transferase</keyword>
<accession>A0A315Z6F3</accession>
<evidence type="ECO:0000259" key="24">
    <source>
        <dbReference type="PROSITE" id="PS50894"/>
    </source>
</evidence>
<dbReference type="GO" id="GO:0009927">
    <property type="term" value="F:histidine phosphotransfer kinase activity"/>
    <property type="evidence" value="ECO:0007669"/>
    <property type="project" value="TreeGrafter"/>
</dbReference>
<organism evidence="25 26">
    <name type="scientific">Sediminitomix flava</name>
    <dbReference type="NCBI Taxonomy" id="379075"/>
    <lineage>
        <taxon>Bacteria</taxon>
        <taxon>Pseudomonadati</taxon>
        <taxon>Bacteroidota</taxon>
        <taxon>Cytophagia</taxon>
        <taxon>Cytophagales</taxon>
        <taxon>Flammeovirgaceae</taxon>
        <taxon>Sediminitomix</taxon>
    </lineage>
</organism>
<dbReference type="GO" id="GO:0000155">
    <property type="term" value="F:phosphorelay sensor kinase activity"/>
    <property type="evidence" value="ECO:0007669"/>
    <property type="project" value="InterPro"/>
</dbReference>
<dbReference type="InterPro" id="IPR004358">
    <property type="entry name" value="Sig_transdc_His_kin-like_C"/>
</dbReference>
<evidence type="ECO:0000256" key="19">
    <source>
        <dbReference type="SAM" id="Coils"/>
    </source>
</evidence>
<dbReference type="CDD" id="cd00082">
    <property type="entry name" value="HisKA"/>
    <property type="match status" value="1"/>
</dbReference>
<dbReference type="SUPFAM" id="SSF55874">
    <property type="entry name" value="ATPase domain of HSP90 chaperone/DNA topoisomerase II/histidine kinase"/>
    <property type="match status" value="1"/>
</dbReference>
<evidence type="ECO:0000256" key="4">
    <source>
        <dbReference type="ARBA" id="ARBA00022475"/>
    </source>
</evidence>
<dbReference type="PANTHER" id="PTHR43047">
    <property type="entry name" value="TWO-COMPONENT HISTIDINE PROTEIN KINASE"/>
    <property type="match status" value="1"/>
</dbReference>
<keyword evidence="5" id="KW-0997">Cell inner membrane</keyword>
<dbReference type="PROSITE" id="PS50110">
    <property type="entry name" value="RESPONSE_REGULATORY"/>
    <property type="match status" value="1"/>
</dbReference>
<dbReference type="Gene3D" id="3.30.450.40">
    <property type="match status" value="1"/>
</dbReference>
<comment type="subunit">
    <text evidence="15">At low DSF concentrations, interacts with RpfF.</text>
</comment>
<evidence type="ECO:0000256" key="16">
    <source>
        <dbReference type="ARBA" id="ARBA00068150"/>
    </source>
</evidence>
<dbReference type="SMART" id="SM00091">
    <property type="entry name" value="PAS"/>
    <property type="match status" value="2"/>
</dbReference>
<dbReference type="GO" id="GO:0006355">
    <property type="term" value="P:regulation of DNA-templated transcription"/>
    <property type="evidence" value="ECO:0007669"/>
    <property type="project" value="InterPro"/>
</dbReference>
<keyword evidence="13" id="KW-0902">Two-component regulatory system</keyword>
<evidence type="ECO:0000256" key="5">
    <source>
        <dbReference type="ARBA" id="ARBA00022519"/>
    </source>
</evidence>
<dbReference type="NCBIfam" id="TIGR00229">
    <property type="entry name" value="sensory_box"/>
    <property type="match status" value="1"/>
</dbReference>
<evidence type="ECO:0000256" key="13">
    <source>
        <dbReference type="ARBA" id="ARBA00023012"/>
    </source>
</evidence>
<sequence>MQTTDSFNQELTSAEEIANLKSQLEFLKEENNELKHQLKNVTSIIKNNSDLEEYMEFFDMSNDLILSFDEAGEILFANTAWVTTLNYPDWSDINLFDIVDTALVSAVREILSLLKLKGSFTNFRFDLISKDGYKVLLEGSISCQFKTDIDRYIYRAILKNVTSQVRIEKSQTIYTNIAKIQEGQISMRDFFHKFSLFVGDVMDLESFEILLLDENNSKEYYKLKQGFYFGEESLREKSTHLLPFNEKCIKQQRPMIMLDDIIKKVAKPLGIETENTPKVWIGIPLKLETKLIGMMVLQSFESSAKYSKKNLELLQYVSGQLTSFIVRNQNRQKLSSHAARLRAFFESGSFLMWSIDREYTLIRHNQNFAQKLFENFNTKVQNSMKMIPVFKEFNVGNQLFDFIDKYQRAFKGESTTFELKIPNKNGIHKWWEINLSPVIVQNKIVEVAGLGQDITYKKQSELLLKESEEKFRGIFESLQDVYFQTDMNGKFMIISPSIKELIGESHHKVIHKSISDYYFGKTEKKRIWKLLLSDQTVKNYHISLPVRSELKEIAIDFRLIKDDKGRPTGVDGLARDVTELTKAHKEAEKEKEKALRALEVKKQFLSNMSHEIRTPMNGIIGMVDILGYTSLNPEQRDYISTIKKSSTTLLTILNDILDLSKIEAGRMELSEKPISLKIILDNIHAMNLGNAQNKGIDFSYTMSNEVPEVFIGDDTRIFQIINNLTTNAIKFTDEGGVSINIKAKKKFHKRFIIIVEVKDTGIGIQQKDIEKLFKEFSQVEESYTKQNQGTGLGLAISLELSKLMGGDIWVESTFAKGSTFTFTMEVEATEGKIPQNVEDVDSNTLLKSFLRSPRIMVVDDNETNLKVAKTILDKAGCSVQTFQRGKDAIRVLEVKTFDVIFMDIQMPEMNGIEVTKTIHEKFPHFKTPIVAMTAFTLSEEKEEFLAAGMDDFLAKPIRPQQLIDKVLWILQKPEDGEEEVTMIETENETSNDESSALPIIQVEVANELKKYGGNEIIKMSYEEFEEETSGLIEEYKDAVRNKNITEAKSVLHTIKGTAGTLGVARLANQARLAEEKLKNDDISDLESQFQEAVYAFEEYKKNYIRILGL</sequence>
<dbReference type="SUPFAM" id="SSF47384">
    <property type="entry name" value="Homodimeric domain of signal transducing histidine kinase"/>
    <property type="match status" value="1"/>
</dbReference>
<keyword evidence="10" id="KW-0418">Kinase</keyword>
<dbReference type="PROSITE" id="PS50109">
    <property type="entry name" value="HIS_KIN"/>
    <property type="match status" value="1"/>
</dbReference>
<keyword evidence="4" id="KW-1003">Cell membrane</keyword>
<evidence type="ECO:0000313" key="25">
    <source>
        <dbReference type="EMBL" id="PWJ39953.1"/>
    </source>
</evidence>
<dbReference type="InterPro" id="IPR003594">
    <property type="entry name" value="HATPase_dom"/>
</dbReference>
<evidence type="ECO:0000256" key="8">
    <source>
        <dbReference type="ARBA" id="ARBA00022692"/>
    </source>
</evidence>
<evidence type="ECO:0000256" key="2">
    <source>
        <dbReference type="ARBA" id="ARBA00004429"/>
    </source>
</evidence>
<dbReference type="PRINTS" id="PR00344">
    <property type="entry name" value="BCTRLSENSOR"/>
</dbReference>
<keyword evidence="14" id="KW-0472">Membrane</keyword>
<dbReference type="Pfam" id="PF01627">
    <property type="entry name" value="Hpt"/>
    <property type="match status" value="1"/>
</dbReference>
<evidence type="ECO:0000256" key="12">
    <source>
        <dbReference type="ARBA" id="ARBA00022989"/>
    </source>
</evidence>
<evidence type="ECO:0000259" key="21">
    <source>
        <dbReference type="PROSITE" id="PS50110"/>
    </source>
</evidence>
<dbReference type="PROSITE" id="PS50894">
    <property type="entry name" value="HPT"/>
    <property type="match status" value="1"/>
</dbReference>
<dbReference type="Pfam" id="PF02518">
    <property type="entry name" value="HATPase_c"/>
    <property type="match status" value="1"/>
</dbReference>
<dbReference type="OrthoDB" id="9811889at2"/>
<evidence type="ECO:0000256" key="6">
    <source>
        <dbReference type="ARBA" id="ARBA00022553"/>
    </source>
</evidence>
<feature type="domain" description="Response regulatory" evidence="21">
    <location>
        <begin position="854"/>
        <end position="970"/>
    </location>
</feature>
<dbReference type="FunFam" id="3.30.565.10:FF:000010">
    <property type="entry name" value="Sensor histidine kinase RcsC"/>
    <property type="match status" value="1"/>
</dbReference>
<keyword evidence="8" id="KW-0812">Transmembrane</keyword>
<name>A0A315Z6F3_SEDFL</name>
<dbReference type="Gene3D" id="3.30.565.10">
    <property type="entry name" value="Histidine kinase-like ATPase, C-terminal domain"/>
    <property type="match status" value="1"/>
</dbReference>
<dbReference type="CDD" id="cd00130">
    <property type="entry name" value="PAS"/>
    <property type="match status" value="2"/>
</dbReference>
<feature type="domain" description="Histidine kinase" evidence="20">
    <location>
        <begin position="607"/>
        <end position="828"/>
    </location>
</feature>
<dbReference type="Pfam" id="PF00989">
    <property type="entry name" value="PAS"/>
    <property type="match status" value="1"/>
</dbReference>
<reference evidence="25 26" key="1">
    <citation type="submission" date="2018-03" db="EMBL/GenBank/DDBJ databases">
        <title>Genomic Encyclopedia of Archaeal and Bacterial Type Strains, Phase II (KMG-II): from individual species to whole genera.</title>
        <authorList>
            <person name="Goeker M."/>
        </authorList>
    </citation>
    <scope>NUCLEOTIDE SEQUENCE [LARGE SCALE GENOMIC DNA]</scope>
    <source>
        <strain evidence="25 26">DSM 28229</strain>
    </source>
</reference>
<dbReference type="SMART" id="SM00448">
    <property type="entry name" value="REC"/>
    <property type="match status" value="1"/>
</dbReference>
<feature type="domain" description="PAS" evidence="22">
    <location>
        <begin position="467"/>
        <end position="518"/>
    </location>
</feature>
<keyword evidence="26" id="KW-1185">Reference proteome</keyword>
<dbReference type="SUPFAM" id="SSF55781">
    <property type="entry name" value="GAF domain-like"/>
    <property type="match status" value="1"/>
</dbReference>
<dbReference type="InterPro" id="IPR000014">
    <property type="entry name" value="PAS"/>
</dbReference>
<dbReference type="Pfam" id="PF00072">
    <property type="entry name" value="Response_reg"/>
    <property type="match status" value="1"/>
</dbReference>
<dbReference type="InterPro" id="IPR036641">
    <property type="entry name" value="HPT_dom_sf"/>
</dbReference>
<evidence type="ECO:0000256" key="14">
    <source>
        <dbReference type="ARBA" id="ARBA00023136"/>
    </source>
</evidence>
<evidence type="ECO:0000256" key="3">
    <source>
        <dbReference type="ARBA" id="ARBA00012438"/>
    </source>
</evidence>
<dbReference type="InterPro" id="IPR001789">
    <property type="entry name" value="Sig_transdc_resp-reg_receiver"/>
</dbReference>
<dbReference type="InterPro" id="IPR036890">
    <property type="entry name" value="HATPase_C_sf"/>
</dbReference>
<feature type="domain" description="PAC" evidence="23">
    <location>
        <begin position="415"/>
        <end position="466"/>
    </location>
</feature>
<dbReference type="Gene3D" id="3.30.450.20">
    <property type="entry name" value="PAS domain"/>
    <property type="match status" value="3"/>
</dbReference>
<dbReference type="RefSeq" id="WP_109620244.1">
    <property type="nucleotide sequence ID" value="NZ_QGDO01000005.1"/>
</dbReference>
<feature type="domain" description="HPt" evidence="24">
    <location>
        <begin position="1013"/>
        <end position="1103"/>
    </location>
</feature>
<dbReference type="SMART" id="SM00388">
    <property type="entry name" value="HisKA"/>
    <property type="match status" value="1"/>
</dbReference>
<feature type="modified residue" description="4-aspartylphosphate" evidence="18">
    <location>
        <position position="903"/>
    </location>
</feature>
<dbReference type="InterPro" id="IPR003661">
    <property type="entry name" value="HisK_dim/P_dom"/>
</dbReference>
<dbReference type="InterPro" id="IPR011006">
    <property type="entry name" value="CheY-like_superfamily"/>
</dbReference>
<dbReference type="Gene3D" id="1.20.120.160">
    <property type="entry name" value="HPT domain"/>
    <property type="match status" value="1"/>
</dbReference>
<keyword evidence="6 18" id="KW-0597">Phosphoprotein</keyword>
<evidence type="ECO:0000256" key="7">
    <source>
        <dbReference type="ARBA" id="ARBA00022679"/>
    </source>
</evidence>
<dbReference type="Proteomes" id="UP000245535">
    <property type="component" value="Unassembled WGS sequence"/>
</dbReference>
<evidence type="ECO:0000256" key="11">
    <source>
        <dbReference type="ARBA" id="ARBA00022840"/>
    </source>
</evidence>
<evidence type="ECO:0000256" key="17">
    <source>
        <dbReference type="PROSITE-ProRule" id="PRU00110"/>
    </source>
</evidence>
<keyword evidence="19" id="KW-0175">Coiled coil</keyword>
<evidence type="ECO:0000256" key="9">
    <source>
        <dbReference type="ARBA" id="ARBA00022741"/>
    </source>
</evidence>
<evidence type="ECO:0000256" key="15">
    <source>
        <dbReference type="ARBA" id="ARBA00064003"/>
    </source>
</evidence>
<dbReference type="CDD" id="cd17546">
    <property type="entry name" value="REC_hyHK_CKI1_RcsC-like"/>
    <property type="match status" value="1"/>
</dbReference>
<dbReference type="InterPro" id="IPR029016">
    <property type="entry name" value="GAF-like_dom_sf"/>
</dbReference>
<dbReference type="Pfam" id="PF00512">
    <property type="entry name" value="HisKA"/>
    <property type="match status" value="1"/>
</dbReference>
<dbReference type="CDD" id="cd00088">
    <property type="entry name" value="HPT"/>
    <property type="match status" value="1"/>
</dbReference>
<evidence type="ECO:0000256" key="1">
    <source>
        <dbReference type="ARBA" id="ARBA00000085"/>
    </source>
</evidence>
<dbReference type="InterPro" id="IPR005467">
    <property type="entry name" value="His_kinase_dom"/>
</dbReference>
<dbReference type="SUPFAM" id="SSF47226">
    <property type="entry name" value="Histidine-containing phosphotransfer domain, HPT domain"/>
    <property type="match status" value="1"/>
</dbReference>
<keyword evidence="11" id="KW-0067">ATP-binding</keyword>
<dbReference type="Pfam" id="PF13426">
    <property type="entry name" value="PAS_9"/>
    <property type="match status" value="1"/>
</dbReference>
<feature type="coiled-coil region" evidence="19">
    <location>
        <begin position="570"/>
        <end position="597"/>
    </location>
</feature>
<dbReference type="FunFam" id="1.10.287.130:FF:000002">
    <property type="entry name" value="Two-component osmosensing histidine kinase"/>
    <property type="match status" value="1"/>
</dbReference>
<dbReference type="InterPro" id="IPR013767">
    <property type="entry name" value="PAS_fold"/>
</dbReference>
<dbReference type="PANTHER" id="PTHR43047:SF72">
    <property type="entry name" value="OSMOSENSING HISTIDINE PROTEIN KINASE SLN1"/>
    <property type="match status" value="1"/>
</dbReference>
<evidence type="ECO:0000256" key="18">
    <source>
        <dbReference type="PROSITE-ProRule" id="PRU00169"/>
    </source>
</evidence>
<dbReference type="SUPFAM" id="SSF55785">
    <property type="entry name" value="PYP-like sensor domain (PAS domain)"/>
    <property type="match status" value="3"/>
</dbReference>
<gene>
    <name evidence="25" type="ORF">BC781_10516</name>
</gene>
<dbReference type="Gene3D" id="1.10.287.130">
    <property type="match status" value="1"/>
</dbReference>
<dbReference type="AlphaFoldDB" id="A0A315Z6F3"/>
<dbReference type="PROSITE" id="PS50113">
    <property type="entry name" value="PAC"/>
    <property type="match status" value="1"/>
</dbReference>
<comment type="catalytic activity">
    <reaction evidence="1">
        <text>ATP + protein L-histidine = ADP + protein N-phospho-L-histidine.</text>
        <dbReference type="EC" id="2.7.13.3"/>
    </reaction>
</comment>
<keyword evidence="9" id="KW-0547">Nucleotide-binding</keyword>
<dbReference type="GO" id="GO:0005886">
    <property type="term" value="C:plasma membrane"/>
    <property type="evidence" value="ECO:0007669"/>
    <property type="project" value="UniProtKB-SubCell"/>
</dbReference>
<keyword evidence="12" id="KW-1133">Transmembrane helix</keyword>